<comment type="caution">
    <text evidence="3">The sequence shown here is derived from an EMBL/GenBank/DDBJ whole genome shotgun (WGS) entry which is preliminary data.</text>
</comment>
<evidence type="ECO:0000256" key="2">
    <source>
        <dbReference type="SAM" id="Phobius"/>
    </source>
</evidence>
<gene>
    <name evidence="3" type="ORF">FIE12Z_12967</name>
</gene>
<keyword evidence="4" id="KW-1185">Reference proteome</keyword>
<protein>
    <submittedName>
        <fullName evidence="3">Uncharacterized protein</fullName>
    </submittedName>
</protein>
<evidence type="ECO:0000313" key="3">
    <source>
        <dbReference type="EMBL" id="RFN41384.1"/>
    </source>
</evidence>
<dbReference type="AlphaFoldDB" id="A0A395M4L6"/>
<keyword evidence="2" id="KW-0472">Membrane</keyword>
<feature type="region of interest" description="Disordered" evidence="1">
    <location>
        <begin position="269"/>
        <end position="292"/>
    </location>
</feature>
<feature type="non-terminal residue" evidence="3">
    <location>
        <position position="343"/>
    </location>
</feature>
<proteinExistence type="predicted"/>
<dbReference type="EMBL" id="PXXK01000866">
    <property type="protein sequence ID" value="RFN41384.1"/>
    <property type="molecule type" value="Genomic_DNA"/>
</dbReference>
<reference evidence="3 4" key="1">
    <citation type="journal article" date="2018" name="PLoS Pathog.">
        <title>Evolution of structural diversity of trichothecenes, a family of toxins produced by plant pathogenic and entomopathogenic fungi.</title>
        <authorList>
            <person name="Proctor R.H."/>
            <person name="McCormick S.P."/>
            <person name="Kim H.S."/>
            <person name="Cardoza R.E."/>
            <person name="Stanley A.M."/>
            <person name="Lindo L."/>
            <person name="Kelly A."/>
            <person name="Brown D.W."/>
            <person name="Lee T."/>
            <person name="Vaughan M.M."/>
            <person name="Alexander N.J."/>
            <person name="Busman M."/>
            <person name="Gutierrez S."/>
        </authorList>
    </citation>
    <scope>NUCLEOTIDE SEQUENCE [LARGE SCALE GENOMIC DNA]</scope>
    <source>
        <strain evidence="3 4">NRRL 13405</strain>
    </source>
</reference>
<evidence type="ECO:0000313" key="4">
    <source>
        <dbReference type="Proteomes" id="UP000265631"/>
    </source>
</evidence>
<sequence length="343" mass="36277">MPTATEFFGITITNFGPLTTTYTPPPSCTAGTTDHLLYAISNATTILHGAPTCDRDPIGDCVPEGSSYDALTTKILNPWDLGFLNYHSPGVHCPKGWTTAAVLENGDGAASEVKSGVFTNTDTQFETPSDPDSPSVLGPNEIWPKLLEPSETLVYCCPSGWTPNVWGVCITSIESLDPAKYTGICVRDYSDSFPDWKAVHTVEGEPVSNTAGVISGVFFTGTWTEKVDKLTDFLEGDSYTSTLVVVKTLPAVALVHHLSDLEATAFSTADVKETETGGSDGEDKTEEVGENGSAASNLSKAAGLAPVVAVLAGFVIGAGLLAPCRDPDKLRDYSMHDFVEVLA</sequence>
<keyword evidence="2" id="KW-0812">Transmembrane</keyword>
<accession>A0A395M4L6</accession>
<organism evidence="3 4">
    <name type="scientific">Fusarium flagelliforme</name>
    <dbReference type="NCBI Taxonomy" id="2675880"/>
    <lineage>
        <taxon>Eukaryota</taxon>
        <taxon>Fungi</taxon>
        <taxon>Dikarya</taxon>
        <taxon>Ascomycota</taxon>
        <taxon>Pezizomycotina</taxon>
        <taxon>Sordariomycetes</taxon>
        <taxon>Hypocreomycetidae</taxon>
        <taxon>Hypocreales</taxon>
        <taxon>Nectriaceae</taxon>
        <taxon>Fusarium</taxon>
        <taxon>Fusarium incarnatum-equiseti species complex</taxon>
    </lineage>
</organism>
<feature type="transmembrane region" description="Helical" evidence="2">
    <location>
        <begin position="301"/>
        <end position="322"/>
    </location>
</feature>
<keyword evidence="2" id="KW-1133">Transmembrane helix</keyword>
<evidence type="ECO:0000256" key="1">
    <source>
        <dbReference type="SAM" id="MobiDB-lite"/>
    </source>
</evidence>
<dbReference type="Proteomes" id="UP000265631">
    <property type="component" value="Unassembled WGS sequence"/>
</dbReference>
<name>A0A395M4L6_9HYPO</name>